<evidence type="ECO:0000313" key="3">
    <source>
        <dbReference type="Proteomes" id="UP001454036"/>
    </source>
</evidence>
<dbReference type="InterPro" id="IPR054722">
    <property type="entry name" value="PolX-like_BBD"/>
</dbReference>
<keyword evidence="3" id="KW-1185">Reference proteome</keyword>
<evidence type="ECO:0000259" key="1">
    <source>
        <dbReference type="Pfam" id="PF22936"/>
    </source>
</evidence>
<dbReference type="AlphaFoldDB" id="A0AAV3QMU9"/>
<evidence type="ECO:0000313" key="2">
    <source>
        <dbReference type="EMBL" id="GAA0165409.1"/>
    </source>
</evidence>
<organism evidence="2 3">
    <name type="scientific">Lithospermum erythrorhizon</name>
    <name type="common">Purple gromwell</name>
    <name type="synonym">Lithospermum officinale var. erythrorhizon</name>
    <dbReference type="NCBI Taxonomy" id="34254"/>
    <lineage>
        <taxon>Eukaryota</taxon>
        <taxon>Viridiplantae</taxon>
        <taxon>Streptophyta</taxon>
        <taxon>Embryophyta</taxon>
        <taxon>Tracheophyta</taxon>
        <taxon>Spermatophyta</taxon>
        <taxon>Magnoliopsida</taxon>
        <taxon>eudicotyledons</taxon>
        <taxon>Gunneridae</taxon>
        <taxon>Pentapetalae</taxon>
        <taxon>asterids</taxon>
        <taxon>lamiids</taxon>
        <taxon>Boraginales</taxon>
        <taxon>Boraginaceae</taxon>
        <taxon>Boraginoideae</taxon>
        <taxon>Lithospermeae</taxon>
        <taxon>Lithospermum</taxon>
    </lineage>
</organism>
<gene>
    <name evidence="2" type="ORF">LIER_39979</name>
</gene>
<dbReference type="Proteomes" id="UP001454036">
    <property type="component" value="Unassembled WGS sequence"/>
</dbReference>
<protein>
    <recommendedName>
        <fullName evidence="1">Retrovirus-related Pol polyprotein from transposon TNT 1-94-like beta-barrel domain-containing protein</fullName>
    </recommendedName>
</protein>
<dbReference type="Pfam" id="PF22936">
    <property type="entry name" value="Pol_BBD"/>
    <property type="match status" value="1"/>
</dbReference>
<dbReference type="EMBL" id="BAABME010022271">
    <property type="protein sequence ID" value="GAA0165409.1"/>
    <property type="molecule type" value="Genomic_DNA"/>
</dbReference>
<reference evidence="2 3" key="1">
    <citation type="submission" date="2024-01" db="EMBL/GenBank/DDBJ databases">
        <title>The complete chloroplast genome sequence of Lithospermum erythrorhizon: insights into the phylogenetic relationship among Boraginaceae species and the maternal lineages of purple gromwells.</title>
        <authorList>
            <person name="Okada T."/>
            <person name="Watanabe K."/>
        </authorList>
    </citation>
    <scope>NUCLEOTIDE SEQUENCE [LARGE SCALE GENOMIC DNA]</scope>
</reference>
<comment type="caution">
    <text evidence="2">The sequence shown here is derived from an EMBL/GenBank/DDBJ whole genome shotgun (WGS) entry which is preliminary data.</text>
</comment>
<feature type="domain" description="Retrovirus-related Pol polyprotein from transposon TNT 1-94-like beta-barrel" evidence="1">
    <location>
        <begin position="9"/>
        <end position="82"/>
    </location>
</feature>
<sequence>MGECSLLPWIIDTRATLHAMGTLACLFDQYEGSVSPMVLPDGSVIHATRRGRVRLSDTVSLQNVVYLPTLSCNLISTSKLMDDCSCDISSTHTLCIFQDRTTKIAIGAGERRDELYYFSNSGMVLGGTVLAVQQASV</sequence>
<name>A0AAV3QMU9_LITER</name>
<accession>A0AAV3QMU9</accession>
<proteinExistence type="predicted"/>